<feature type="transmembrane region" description="Helical" evidence="1">
    <location>
        <begin position="6"/>
        <end position="28"/>
    </location>
</feature>
<dbReference type="EMBL" id="VWSH01000002">
    <property type="protein sequence ID" value="KAA5535128.1"/>
    <property type="molecule type" value="Genomic_DNA"/>
</dbReference>
<protein>
    <recommendedName>
        <fullName evidence="4">DUF2306 domain-containing protein</fullName>
    </recommendedName>
</protein>
<evidence type="ECO:0000313" key="2">
    <source>
        <dbReference type="EMBL" id="KAA5535128.1"/>
    </source>
</evidence>
<reference evidence="2 3" key="1">
    <citation type="submission" date="2019-09" db="EMBL/GenBank/DDBJ databases">
        <title>Genome sequence and assembly of Taibaiella sp.</title>
        <authorList>
            <person name="Chhetri G."/>
        </authorList>
    </citation>
    <scope>NUCLEOTIDE SEQUENCE [LARGE SCALE GENOMIC DNA]</scope>
    <source>
        <strain evidence="2 3">KVB11</strain>
    </source>
</reference>
<evidence type="ECO:0000256" key="1">
    <source>
        <dbReference type="SAM" id="Phobius"/>
    </source>
</evidence>
<keyword evidence="1" id="KW-0472">Membrane</keyword>
<proteinExistence type="predicted"/>
<accession>A0A5M6CIU6</accession>
<dbReference type="RefSeq" id="WP_150032807.1">
    <property type="nucleotide sequence ID" value="NZ_VWSH01000002.1"/>
</dbReference>
<dbReference type="Proteomes" id="UP000323632">
    <property type="component" value="Unassembled WGS sequence"/>
</dbReference>
<name>A0A5M6CIU6_9BACT</name>
<keyword evidence="3" id="KW-1185">Reference proteome</keyword>
<evidence type="ECO:0000313" key="3">
    <source>
        <dbReference type="Proteomes" id="UP000323632"/>
    </source>
</evidence>
<evidence type="ECO:0008006" key="4">
    <source>
        <dbReference type="Google" id="ProtNLM"/>
    </source>
</evidence>
<organism evidence="2 3">
    <name type="scientific">Taibaiella lutea</name>
    <dbReference type="NCBI Taxonomy" id="2608001"/>
    <lineage>
        <taxon>Bacteria</taxon>
        <taxon>Pseudomonadati</taxon>
        <taxon>Bacteroidota</taxon>
        <taxon>Chitinophagia</taxon>
        <taxon>Chitinophagales</taxon>
        <taxon>Chitinophagaceae</taxon>
        <taxon>Taibaiella</taxon>
    </lineage>
</organism>
<keyword evidence="1" id="KW-1133">Transmembrane helix</keyword>
<feature type="transmembrane region" description="Helical" evidence="1">
    <location>
        <begin position="132"/>
        <end position="150"/>
    </location>
</feature>
<comment type="caution">
    <text evidence="2">The sequence shown here is derived from an EMBL/GenBank/DDBJ whole genome shotgun (WGS) entry which is preliminary data.</text>
</comment>
<gene>
    <name evidence="2" type="ORF">F0919_11095</name>
</gene>
<keyword evidence="1" id="KW-0812">Transmembrane</keyword>
<dbReference type="AlphaFoldDB" id="A0A5M6CIU6"/>
<feature type="transmembrane region" description="Helical" evidence="1">
    <location>
        <begin position="93"/>
        <end position="112"/>
    </location>
</feature>
<sequence length="164" mass="18042">MGLSNLGIFHTLIGVIAIIAAVISYLRFGKINLAHSTGKIYFYLTAATSLTSLGISKHGGFNAGHVFAIFIVILVAVAYFLYAKRQGYNRARFIENFCLSFSFFLSWVPTINETLTRVPLGHPLAKGPGDPLIAKTLLVFLILFIAGSVYQYRRQKRVNAAVAK</sequence>
<feature type="transmembrane region" description="Helical" evidence="1">
    <location>
        <begin position="62"/>
        <end position="81"/>
    </location>
</feature>